<dbReference type="Gene3D" id="3.80.10.10">
    <property type="entry name" value="Ribonuclease Inhibitor"/>
    <property type="match status" value="2"/>
</dbReference>
<dbReference type="GO" id="GO:0019005">
    <property type="term" value="C:SCF ubiquitin ligase complex"/>
    <property type="evidence" value="ECO:0000318"/>
    <property type="project" value="GO_Central"/>
</dbReference>
<name>A0A251RP05_HELAN</name>
<dbReference type="InterPro" id="IPR006553">
    <property type="entry name" value="Leu-rich_rpt_Cys-con_subtyp"/>
</dbReference>
<dbReference type="FunCoup" id="A0A251RP05">
    <property type="interactions" value="194"/>
</dbReference>
<reference evidence="3" key="2">
    <citation type="submission" date="2017-02" db="EMBL/GenBank/DDBJ databases">
        <title>Sunflower complete genome.</title>
        <authorList>
            <person name="Langlade N."/>
            <person name="Munos S."/>
        </authorList>
    </citation>
    <scope>NUCLEOTIDE SEQUENCE [LARGE SCALE GENOMIC DNA]</scope>
    <source>
        <tissue evidence="3">Leaves</tissue>
    </source>
</reference>
<keyword evidence="4" id="KW-1185">Reference proteome</keyword>
<sequence length="470" mass="52467">MMDIILCDELLQEIFQRLPPPSSSAVSLVSKRWRHLLRSSLSSLTLRLSPNHLSLSSLTSFLSDHTYLSSLSLSTTTTTGTTTVFSDRLLISISTACRNLTRLSLSTGPVSLFPLLSLSTSCPSLSSLSVILSRPILSLHFLTAFNCLKILTLTVIGNGSTETVSDHITSNSTTDLQLQSISLIGIRADDYALNWLWRNCSFETLTKLVFENCNGIGGNQPFSRFITRLTNLHELELKICRSIVALVLLNLAENCSNSLSSLLIYDGGNRESLLHFIRETNCNLQKLDLRLPLDLDDSHLIEIGAKFDRLRVLRLQSCAMVTGEGLKTLGLGLSDSLEELALTNCDVIKRETGFLVELAQSLRNVKTLDLSYNHMLIDKEFASMISSYRELRKLNIRGCSRLTDISLISLCKNCKHLKSVDLLYCNGIWVEGVEFVILNSPELRNVQVEDRKLSEASRRWMASKFIEVQS</sequence>
<dbReference type="EMBL" id="CM007906">
    <property type="protein sequence ID" value="OTF86228.1"/>
    <property type="molecule type" value="Genomic_DNA"/>
</dbReference>
<dbReference type="InParanoid" id="A0A251RP05"/>
<dbReference type="SMART" id="SM00367">
    <property type="entry name" value="LRR_CC"/>
    <property type="match status" value="3"/>
</dbReference>
<dbReference type="InterPro" id="IPR057207">
    <property type="entry name" value="FBXL15_LRR"/>
</dbReference>
<dbReference type="Gramene" id="mRNA:HanXRQr2_Chr17g0799571">
    <property type="protein sequence ID" value="CDS:HanXRQr2_Chr17g0799571.1"/>
    <property type="gene ID" value="HanXRQr2_Chr17g0799571"/>
</dbReference>
<accession>A0A251RP05</accession>
<organism evidence="3 4">
    <name type="scientific">Helianthus annuus</name>
    <name type="common">Common sunflower</name>
    <dbReference type="NCBI Taxonomy" id="4232"/>
    <lineage>
        <taxon>Eukaryota</taxon>
        <taxon>Viridiplantae</taxon>
        <taxon>Streptophyta</taxon>
        <taxon>Embryophyta</taxon>
        <taxon>Tracheophyta</taxon>
        <taxon>Spermatophyta</taxon>
        <taxon>Magnoliopsida</taxon>
        <taxon>eudicotyledons</taxon>
        <taxon>Gunneridae</taxon>
        <taxon>Pentapetalae</taxon>
        <taxon>asterids</taxon>
        <taxon>campanulids</taxon>
        <taxon>Asterales</taxon>
        <taxon>Asteraceae</taxon>
        <taxon>Asteroideae</taxon>
        <taxon>Heliantheae alliance</taxon>
        <taxon>Heliantheae</taxon>
        <taxon>Helianthus</taxon>
    </lineage>
</organism>
<feature type="domain" description="F-box" evidence="1">
    <location>
        <begin position="6"/>
        <end position="46"/>
    </location>
</feature>
<dbReference type="AlphaFoldDB" id="A0A251RP05"/>
<evidence type="ECO:0000313" key="4">
    <source>
        <dbReference type="Proteomes" id="UP000215914"/>
    </source>
</evidence>
<dbReference type="InterPro" id="IPR032675">
    <property type="entry name" value="LRR_dom_sf"/>
</dbReference>
<protein>
    <submittedName>
        <fullName evidence="2">F-box domain, leucine-rich repeat domain superfamily, F-box-like domain superfamily</fullName>
    </submittedName>
    <submittedName>
        <fullName evidence="3">Putative RNI-like superfamily protein</fullName>
    </submittedName>
</protein>
<dbReference type="PANTHER" id="PTHR13318:SF77">
    <property type="entry name" value="F-BOX DOMAIN-CONTAINING PROTEIN"/>
    <property type="match status" value="1"/>
</dbReference>
<dbReference type="Gene3D" id="1.20.1280.50">
    <property type="match status" value="1"/>
</dbReference>
<evidence type="ECO:0000313" key="3">
    <source>
        <dbReference type="EMBL" id="OTF86228.1"/>
    </source>
</evidence>
<dbReference type="GO" id="GO:0031146">
    <property type="term" value="P:SCF-dependent proteasomal ubiquitin-dependent protein catabolic process"/>
    <property type="evidence" value="ECO:0000318"/>
    <property type="project" value="GO_Central"/>
</dbReference>
<dbReference type="EMBL" id="MNCJ02000332">
    <property type="protein sequence ID" value="KAF5755165.1"/>
    <property type="molecule type" value="Genomic_DNA"/>
</dbReference>
<dbReference type="PANTHER" id="PTHR13318">
    <property type="entry name" value="PARTNER OF PAIRED, ISOFORM B-RELATED"/>
    <property type="match status" value="1"/>
</dbReference>
<reference evidence="2" key="3">
    <citation type="submission" date="2020-06" db="EMBL/GenBank/DDBJ databases">
        <title>Helianthus annuus Genome sequencing and assembly Release 2.</title>
        <authorList>
            <person name="Gouzy J."/>
            <person name="Langlade N."/>
            <person name="Munos S."/>
        </authorList>
    </citation>
    <scope>NUCLEOTIDE SEQUENCE</scope>
    <source>
        <tissue evidence="2">Leaves</tissue>
    </source>
</reference>
<evidence type="ECO:0000259" key="1">
    <source>
        <dbReference type="SMART" id="SM00256"/>
    </source>
</evidence>
<dbReference type="Pfam" id="PF25372">
    <property type="entry name" value="DUF7885"/>
    <property type="match status" value="1"/>
</dbReference>
<reference evidence="2 4" key="1">
    <citation type="journal article" date="2017" name="Nature">
        <title>The sunflower genome provides insights into oil metabolism, flowering and Asterid evolution.</title>
        <authorList>
            <person name="Badouin H."/>
            <person name="Gouzy J."/>
            <person name="Grassa C.J."/>
            <person name="Murat F."/>
            <person name="Staton S.E."/>
            <person name="Cottret L."/>
            <person name="Lelandais-Briere C."/>
            <person name="Owens G.L."/>
            <person name="Carrere S."/>
            <person name="Mayjonade B."/>
            <person name="Legrand L."/>
            <person name="Gill N."/>
            <person name="Kane N.C."/>
            <person name="Bowers J.E."/>
            <person name="Hubner S."/>
            <person name="Bellec A."/>
            <person name="Berard A."/>
            <person name="Berges H."/>
            <person name="Blanchet N."/>
            <person name="Boniface M.C."/>
            <person name="Brunel D."/>
            <person name="Catrice O."/>
            <person name="Chaidir N."/>
            <person name="Claudel C."/>
            <person name="Donnadieu C."/>
            <person name="Faraut T."/>
            <person name="Fievet G."/>
            <person name="Helmstetter N."/>
            <person name="King M."/>
            <person name="Knapp S.J."/>
            <person name="Lai Z."/>
            <person name="Le Paslier M.C."/>
            <person name="Lippi Y."/>
            <person name="Lorenzon L."/>
            <person name="Mandel J.R."/>
            <person name="Marage G."/>
            <person name="Marchand G."/>
            <person name="Marquand E."/>
            <person name="Bret-Mestries E."/>
            <person name="Morien E."/>
            <person name="Nambeesan S."/>
            <person name="Nguyen T."/>
            <person name="Pegot-Espagnet P."/>
            <person name="Pouilly N."/>
            <person name="Raftis F."/>
            <person name="Sallet E."/>
            <person name="Schiex T."/>
            <person name="Thomas J."/>
            <person name="Vandecasteele C."/>
            <person name="Vares D."/>
            <person name="Vear F."/>
            <person name="Vautrin S."/>
            <person name="Crespi M."/>
            <person name="Mangin B."/>
            <person name="Burke J.M."/>
            <person name="Salse J."/>
            <person name="Munos S."/>
            <person name="Vincourt P."/>
            <person name="Rieseberg L.H."/>
            <person name="Langlade N.B."/>
        </authorList>
    </citation>
    <scope>NUCLEOTIDE SEQUENCE [LARGE SCALE GENOMIC DNA]</scope>
    <source>
        <strain evidence="4">cv. SF193</strain>
        <tissue evidence="2">Leaves</tissue>
    </source>
</reference>
<dbReference type="Pfam" id="PF00646">
    <property type="entry name" value="F-box"/>
    <property type="match status" value="1"/>
</dbReference>
<evidence type="ECO:0000313" key="2">
    <source>
        <dbReference type="EMBL" id="KAF5755165.1"/>
    </source>
</evidence>
<dbReference type="SMART" id="SM00256">
    <property type="entry name" value="FBOX"/>
    <property type="match status" value="1"/>
</dbReference>
<proteinExistence type="predicted"/>
<dbReference type="InterPro" id="IPR036047">
    <property type="entry name" value="F-box-like_dom_sf"/>
</dbReference>
<dbReference type="SUPFAM" id="SSF52047">
    <property type="entry name" value="RNI-like"/>
    <property type="match status" value="1"/>
</dbReference>
<dbReference type="Proteomes" id="UP000215914">
    <property type="component" value="Chromosome 17"/>
</dbReference>
<dbReference type="InterPro" id="IPR001810">
    <property type="entry name" value="F-box_dom"/>
</dbReference>
<dbReference type="SUPFAM" id="SSF81383">
    <property type="entry name" value="F-box domain"/>
    <property type="match status" value="1"/>
</dbReference>
<gene>
    <name evidence="3" type="ORF">HannXRQ_Chr17g0548491</name>
    <name evidence="2" type="ORF">HanXRQr2_Chr17g0799571</name>
</gene>
<dbReference type="OMA" id="RCDLQKL"/>